<accession>A0A9W8NGP1</accession>
<gene>
    <name evidence="2" type="ORF">NPX13_g4262</name>
</gene>
<sequence>MGSSIHHEEGLAEVVDGNGPQRDGKVMGSDRVVLTEDDVRITTLHSDLLYVALGADTRHYRISASGGKPTKSS</sequence>
<proteinExistence type="predicted"/>
<feature type="region of interest" description="Disordered" evidence="1">
    <location>
        <begin position="1"/>
        <end position="29"/>
    </location>
</feature>
<dbReference type="Proteomes" id="UP001148614">
    <property type="component" value="Unassembled WGS sequence"/>
</dbReference>
<dbReference type="AlphaFoldDB" id="A0A9W8NGP1"/>
<reference evidence="2" key="1">
    <citation type="submission" date="2022-07" db="EMBL/GenBank/DDBJ databases">
        <title>Genome Sequence of Xylaria arbuscula.</title>
        <authorList>
            <person name="Buettner E."/>
        </authorList>
    </citation>
    <scope>NUCLEOTIDE SEQUENCE</scope>
    <source>
        <strain evidence="2">VT107</strain>
    </source>
</reference>
<dbReference type="EMBL" id="JANPWZ010000589">
    <property type="protein sequence ID" value="KAJ3574768.1"/>
    <property type="molecule type" value="Genomic_DNA"/>
</dbReference>
<name>A0A9W8NGP1_9PEZI</name>
<organism evidence="2 3">
    <name type="scientific">Xylaria arbuscula</name>
    <dbReference type="NCBI Taxonomy" id="114810"/>
    <lineage>
        <taxon>Eukaryota</taxon>
        <taxon>Fungi</taxon>
        <taxon>Dikarya</taxon>
        <taxon>Ascomycota</taxon>
        <taxon>Pezizomycotina</taxon>
        <taxon>Sordariomycetes</taxon>
        <taxon>Xylariomycetidae</taxon>
        <taxon>Xylariales</taxon>
        <taxon>Xylariaceae</taxon>
        <taxon>Xylaria</taxon>
    </lineage>
</organism>
<evidence type="ECO:0000313" key="3">
    <source>
        <dbReference type="Proteomes" id="UP001148614"/>
    </source>
</evidence>
<evidence type="ECO:0000313" key="2">
    <source>
        <dbReference type="EMBL" id="KAJ3574768.1"/>
    </source>
</evidence>
<keyword evidence="3" id="KW-1185">Reference proteome</keyword>
<evidence type="ECO:0000256" key="1">
    <source>
        <dbReference type="SAM" id="MobiDB-lite"/>
    </source>
</evidence>
<comment type="caution">
    <text evidence="2">The sequence shown here is derived from an EMBL/GenBank/DDBJ whole genome shotgun (WGS) entry which is preliminary data.</text>
</comment>
<protein>
    <submittedName>
        <fullName evidence="2">Uncharacterized protein</fullName>
    </submittedName>
</protein>
<feature type="compositionally biased region" description="Basic and acidic residues" evidence="1">
    <location>
        <begin position="1"/>
        <end position="10"/>
    </location>
</feature>